<evidence type="ECO:0000259" key="2">
    <source>
        <dbReference type="PROSITE" id="PS50837"/>
    </source>
</evidence>
<dbReference type="RefSeq" id="WP_353862515.1">
    <property type="nucleotide sequence ID" value="NZ_CP088295.1"/>
</dbReference>
<evidence type="ECO:0000313" key="4">
    <source>
        <dbReference type="Proteomes" id="UP001058860"/>
    </source>
</evidence>
<name>A0ABY5PBJ5_9ACTN</name>
<gene>
    <name evidence="3" type="ORF">LRS13_14745</name>
</gene>
<proteinExistence type="predicted"/>
<dbReference type="PANTHER" id="PTHR46844:SF1">
    <property type="entry name" value="SLR5058 PROTEIN"/>
    <property type="match status" value="1"/>
</dbReference>
<feature type="compositionally biased region" description="Basic and acidic residues" evidence="1">
    <location>
        <begin position="731"/>
        <end position="742"/>
    </location>
</feature>
<dbReference type="InterPro" id="IPR027417">
    <property type="entry name" value="P-loop_NTPase"/>
</dbReference>
<dbReference type="SUPFAM" id="SSF52540">
    <property type="entry name" value="P-loop containing nucleoside triphosphate hydrolases"/>
    <property type="match status" value="1"/>
</dbReference>
<evidence type="ECO:0000313" key="3">
    <source>
        <dbReference type="EMBL" id="UUY01976.1"/>
    </source>
</evidence>
<reference evidence="4" key="1">
    <citation type="submission" date="2021-11" db="EMBL/GenBank/DDBJ databases">
        <title>Cultivation dependent microbiological survey of springs from the worlds oldest radium mine currently devoted to the extraction of radon-saturated water.</title>
        <authorList>
            <person name="Kapinusova G."/>
            <person name="Smrhova T."/>
            <person name="Strejcek M."/>
            <person name="Suman J."/>
            <person name="Jani K."/>
            <person name="Pajer P."/>
            <person name="Uhlik O."/>
        </authorList>
    </citation>
    <scope>NUCLEOTIDE SEQUENCE [LARGE SCALE GENOMIC DNA]</scope>
    <source>
        <strain evidence="4">J379</strain>
    </source>
</reference>
<dbReference type="Pfam" id="PF05729">
    <property type="entry name" value="NACHT"/>
    <property type="match status" value="1"/>
</dbReference>
<dbReference type="InterPro" id="IPR007111">
    <property type="entry name" value="NACHT_NTPase"/>
</dbReference>
<accession>A0ABY5PBJ5</accession>
<evidence type="ECO:0000256" key="1">
    <source>
        <dbReference type="SAM" id="MobiDB-lite"/>
    </source>
</evidence>
<dbReference type="PANTHER" id="PTHR46844">
    <property type="entry name" value="SLR5058 PROTEIN"/>
    <property type="match status" value="1"/>
</dbReference>
<dbReference type="Gene3D" id="3.40.50.300">
    <property type="entry name" value="P-loop containing nucleotide triphosphate hydrolases"/>
    <property type="match status" value="1"/>
</dbReference>
<organism evidence="3 4">
    <name type="scientific">Svornostia abyssi</name>
    <dbReference type="NCBI Taxonomy" id="2898438"/>
    <lineage>
        <taxon>Bacteria</taxon>
        <taxon>Bacillati</taxon>
        <taxon>Actinomycetota</taxon>
        <taxon>Thermoleophilia</taxon>
        <taxon>Solirubrobacterales</taxon>
        <taxon>Baekduiaceae</taxon>
        <taxon>Svornostia</taxon>
    </lineage>
</organism>
<dbReference type="EMBL" id="CP088295">
    <property type="protein sequence ID" value="UUY01976.1"/>
    <property type="molecule type" value="Genomic_DNA"/>
</dbReference>
<feature type="region of interest" description="Disordered" evidence="1">
    <location>
        <begin position="681"/>
        <end position="790"/>
    </location>
</feature>
<dbReference type="PROSITE" id="PS50837">
    <property type="entry name" value="NACHT"/>
    <property type="match status" value="1"/>
</dbReference>
<feature type="domain" description="NACHT" evidence="2">
    <location>
        <begin position="259"/>
        <end position="466"/>
    </location>
</feature>
<feature type="compositionally biased region" description="Basic residues" evidence="1">
    <location>
        <begin position="694"/>
        <end position="704"/>
    </location>
</feature>
<dbReference type="Proteomes" id="UP001058860">
    <property type="component" value="Chromosome"/>
</dbReference>
<protein>
    <submittedName>
        <fullName evidence="3">NACHT domain-containing protein</fullName>
    </submittedName>
</protein>
<sequence length="790" mass="88164">MAVDLLPVQDAYSGLLVEALVALARRARTQFGTDGHSAKANALRQALGDSDGLSARLGHTAHAPLVELATVPVIDERIGGEALRRFLLSSDARDIALGVLLAQVIGDDSPLEDALRNRFVLAMAWSTRRNQADVEVDADRLFTALKDQLALAINTALGRAAGRTTLSDLQRRDIEQAASAIVADSLTAFRNDRSPDFDAIHRFVEQLRKNAASRLGRIEPPNYVGAGTISLSDLYVEPAFRTERELERRTLSEVSQSIYRTVVLGSPGAGKSSYARAICHSLAAAGLASADSSVPVPFLVELRDYGVFRQANRASILDFLERLVRTDYQTHAPEHAIEFLLSCGRAVVVFDGLDELINTHDRRAIRSDVESFAQRYPFSKVLVTSREVGYREAPLDSREFDVLRIQEFDVPRVERYVRKWFALDTSLTLRERQARTDGFLEESASLPDLRGNPLLLALMCSIYRRRGYIPRNRISMYEECALMIYERWDRGRKIDVDRPLDAHFTPALEHVAQWIYEDSELQSGASHADLTAVAAAYIEEEVIDDPVRARAVADRFVAFCSGRGWVLTESGTTAEGDPLYGFVHRTFLEYFAARWYAHSDWSVTDLAARLLPRLERGEWDVVGLLAVQMRNRSSRGSANDFLQLLLERSDAAIPSRRLQLLVFAARTFEFLVPHPRVTRPACRGRPASSLGTAKRYRPARGRQRLRAESQWSQGPHARRRGSSGTNSSGIRRCDRARARELRSLQPGQSVRSRGAREAVPAVTGPPRSTPTARGHRQCEHPHCGSRHGRE</sequence>
<keyword evidence="4" id="KW-1185">Reference proteome</keyword>